<reference evidence="3" key="1">
    <citation type="submission" date="2020-06" db="EMBL/GenBank/DDBJ databases">
        <title>Whole Genome Sequence of Bradyrhizobium sp. Strain 1S1.</title>
        <authorList>
            <person name="Bromfield E.S.P."/>
            <person name="Cloutier S."/>
        </authorList>
    </citation>
    <scope>NUCLEOTIDE SEQUENCE [LARGE SCALE GENOMIC DNA]</scope>
    <source>
        <strain evidence="3">1S1</strain>
    </source>
</reference>
<keyword evidence="2" id="KW-0732">Signal</keyword>
<dbReference type="Pfam" id="PF12071">
    <property type="entry name" value="DUF3551"/>
    <property type="match status" value="1"/>
</dbReference>
<evidence type="ECO:0000313" key="4">
    <source>
        <dbReference type="EMBL" id="WXC81552.1"/>
    </source>
</evidence>
<evidence type="ECO:0000256" key="1">
    <source>
        <dbReference type="SAM" id="MobiDB-lite"/>
    </source>
</evidence>
<proteinExistence type="predicted"/>
<dbReference type="RefSeq" id="WP_166209987.1">
    <property type="nucleotide sequence ID" value="NZ_CP088285.1"/>
</dbReference>
<sequence>MKRILKMISAPALCALGVIVFAPRGAQAAEYCAQEPSVIKGCGFSSLEQCRASVSGTAGTCALGPDWGNTAMAYQPRQPATRGARASAKRSTE</sequence>
<feature type="chain" id="PRO_5037193781" evidence="2">
    <location>
        <begin position="29"/>
        <end position="93"/>
    </location>
</feature>
<evidence type="ECO:0000313" key="5">
    <source>
        <dbReference type="Proteomes" id="UP001432046"/>
    </source>
</evidence>
<dbReference type="AlphaFoldDB" id="A0A973ZZM9"/>
<reference evidence="4" key="2">
    <citation type="journal article" date="2021" name="Int. J. Syst. Evol. Microbiol.">
        <title>Bradyrhizobium septentrionale sp. nov. (sv. septentrionale) and Bradyrhizobium quebecense sp. nov. (sv. septentrionale) associated with legumes native to Canada possess rearranged symbiosis genes and numerous insertion sequences.</title>
        <authorList>
            <person name="Bromfield E.S.P."/>
            <person name="Cloutier S."/>
        </authorList>
    </citation>
    <scope>NUCLEOTIDE SEQUENCE</scope>
    <source>
        <strain evidence="4">5S5</strain>
    </source>
</reference>
<organism evidence="3">
    <name type="scientific">Bradyrhizobium septentrionale</name>
    <dbReference type="NCBI Taxonomy" id="1404411"/>
    <lineage>
        <taxon>Bacteria</taxon>
        <taxon>Pseudomonadati</taxon>
        <taxon>Pseudomonadota</taxon>
        <taxon>Alphaproteobacteria</taxon>
        <taxon>Hyphomicrobiales</taxon>
        <taxon>Nitrobacteraceae</taxon>
        <taxon>Bradyrhizobium</taxon>
    </lineage>
</organism>
<feature type="signal peptide" evidence="2">
    <location>
        <begin position="1"/>
        <end position="28"/>
    </location>
</feature>
<feature type="region of interest" description="Disordered" evidence="1">
    <location>
        <begin position="72"/>
        <end position="93"/>
    </location>
</feature>
<protein>
    <submittedName>
        <fullName evidence="3">DUF3551 domain-containing protein</fullName>
    </submittedName>
</protein>
<dbReference type="InterPro" id="IPR021937">
    <property type="entry name" value="DUF3551"/>
</dbReference>
<evidence type="ECO:0000256" key="2">
    <source>
        <dbReference type="SAM" id="SignalP"/>
    </source>
</evidence>
<dbReference type="Proteomes" id="UP001432046">
    <property type="component" value="Chromosome"/>
</dbReference>
<gene>
    <name evidence="3" type="ORF">HAP48_005840</name>
    <name evidence="4" type="ORF">WDK88_07990</name>
</gene>
<name>A0A973ZZM9_9BRAD</name>
<dbReference type="EMBL" id="CP147711">
    <property type="protein sequence ID" value="WXC81552.1"/>
    <property type="molecule type" value="Genomic_DNA"/>
</dbReference>
<evidence type="ECO:0000313" key="3">
    <source>
        <dbReference type="EMBL" id="NVI42627.1"/>
    </source>
</evidence>
<accession>A0A973ZZM9</accession>
<reference evidence="4" key="3">
    <citation type="submission" date="2024-03" db="EMBL/GenBank/DDBJ databases">
        <authorList>
            <person name="Bromfield E.S.P."/>
            <person name="Cloutier S."/>
        </authorList>
    </citation>
    <scope>NUCLEOTIDE SEQUENCE</scope>
    <source>
        <strain evidence="4">5S5</strain>
    </source>
</reference>
<dbReference type="EMBL" id="JAAOLE020000001">
    <property type="protein sequence ID" value="NVI42627.1"/>
    <property type="molecule type" value="Genomic_DNA"/>
</dbReference>
<keyword evidence="5" id="KW-1185">Reference proteome</keyword>